<sequence>MAMQLSKKDLLNTKNNRVPEPKGLRFISTLPSTIALWHIIYVLFPSYHWGKVELKSRLVPIIGRGGGKGIGYDRVVDIGITDAAKTTGKHSAPSIDLSF</sequence>
<evidence type="ECO:0000313" key="1">
    <source>
        <dbReference type="EMBL" id="KAF3288560.1"/>
    </source>
</evidence>
<organism evidence="1 2">
    <name type="scientific">Orbilia oligospora</name>
    <name type="common">Nematode-trapping fungus</name>
    <name type="synonym">Arthrobotrys oligospora</name>
    <dbReference type="NCBI Taxonomy" id="2813651"/>
    <lineage>
        <taxon>Eukaryota</taxon>
        <taxon>Fungi</taxon>
        <taxon>Dikarya</taxon>
        <taxon>Ascomycota</taxon>
        <taxon>Pezizomycotina</taxon>
        <taxon>Orbiliomycetes</taxon>
        <taxon>Orbiliales</taxon>
        <taxon>Orbiliaceae</taxon>
        <taxon>Orbilia</taxon>
    </lineage>
</organism>
<protein>
    <submittedName>
        <fullName evidence="1">Uncharacterized protein</fullName>
    </submittedName>
</protein>
<reference evidence="1 2" key="1">
    <citation type="submission" date="2020-01" db="EMBL/GenBank/DDBJ databases">
        <authorList>
            <person name="Palmer J.M."/>
        </authorList>
    </citation>
    <scope>NUCLEOTIDE SEQUENCE [LARGE SCALE GENOMIC DNA]</scope>
    <source>
        <strain evidence="1 2">TWF970</strain>
    </source>
</reference>
<gene>
    <name evidence="1" type="ORF">TWF970_005624</name>
</gene>
<dbReference type="Proteomes" id="UP000474640">
    <property type="component" value="Unassembled WGS sequence"/>
</dbReference>
<proteinExistence type="predicted"/>
<evidence type="ECO:0000313" key="2">
    <source>
        <dbReference type="Proteomes" id="UP000474640"/>
    </source>
</evidence>
<name>A0A7C8VII7_ORBOL</name>
<dbReference type="AlphaFoldDB" id="A0A7C8VII7"/>
<accession>A0A7C8VII7</accession>
<dbReference type="EMBL" id="JAABOJ010000003">
    <property type="protein sequence ID" value="KAF3288560.1"/>
    <property type="molecule type" value="Genomic_DNA"/>
</dbReference>
<comment type="caution">
    <text evidence="1">The sequence shown here is derived from an EMBL/GenBank/DDBJ whole genome shotgun (WGS) entry which is preliminary data.</text>
</comment>